<organism evidence="1 2">
    <name type="scientific">Pandoraea faecigallinarum</name>
    <dbReference type="NCBI Taxonomy" id="656179"/>
    <lineage>
        <taxon>Bacteria</taxon>
        <taxon>Pseudomonadati</taxon>
        <taxon>Pseudomonadota</taxon>
        <taxon>Betaproteobacteria</taxon>
        <taxon>Burkholderiales</taxon>
        <taxon>Burkholderiaceae</taxon>
        <taxon>Pandoraea</taxon>
    </lineage>
</organism>
<evidence type="ECO:0000313" key="1">
    <source>
        <dbReference type="EMBL" id="AKM31257.1"/>
    </source>
</evidence>
<name>A0A0H3WU37_9BURK</name>
<keyword evidence="2" id="KW-1185">Reference proteome</keyword>
<reference evidence="1" key="1">
    <citation type="submission" date="2016-06" db="EMBL/GenBank/DDBJ databases">
        <title>Complete Genome Sequence of Pandoraea faecigallinarum DSM-23572.</title>
        <authorList>
            <person name="Yong D."/>
            <person name="Ee R."/>
            <person name="Lim Y.-L."/>
            <person name="Yin W.-F."/>
            <person name="Chan K.-G."/>
        </authorList>
    </citation>
    <scope>NUCLEOTIDE SEQUENCE</scope>
    <source>
        <strain evidence="1">DSM 23572</strain>
    </source>
</reference>
<dbReference type="Gene3D" id="1.20.5.420">
    <property type="entry name" value="Immunoglobulin FC, subunit C"/>
    <property type="match status" value="1"/>
</dbReference>
<dbReference type="EMBL" id="CP011807">
    <property type="protein sequence ID" value="AKM31257.1"/>
    <property type="molecule type" value="Genomic_DNA"/>
</dbReference>
<dbReference type="Pfam" id="PF08988">
    <property type="entry name" value="T3SS_needle_E"/>
    <property type="match status" value="1"/>
</dbReference>
<evidence type="ECO:0008006" key="3">
    <source>
        <dbReference type="Google" id="ProtNLM"/>
    </source>
</evidence>
<dbReference type="STRING" id="656179.AB870_15685"/>
<dbReference type="KEGG" id="pfg:AB870_15685"/>
<evidence type="ECO:0000313" key="2">
    <source>
        <dbReference type="Proteomes" id="UP000035651"/>
    </source>
</evidence>
<dbReference type="AlphaFoldDB" id="A0A0H3WU37"/>
<sequence>MTLRLTRLEDALAVSPDTVSRDVAAKLDRAGRTLDAVLRTPLTPPQHARARTQKQAVTAAQAILESLSRRYSTSYGKLP</sequence>
<proteinExistence type="predicted"/>
<gene>
    <name evidence="1" type="ORF">AB870_15685</name>
</gene>
<dbReference type="Proteomes" id="UP000035651">
    <property type="component" value="Chromosome"/>
</dbReference>
<accession>A0A0H3WU37</accession>
<protein>
    <recommendedName>
        <fullName evidence="3">EscE/YscE/SsaE family type III secretion system needle protein co-chaperone</fullName>
    </recommendedName>
</protein>
<dbReference type="InterPro" id="IPR012671">
    <property type="entry name" value="T3SS_PscE/YscE"/>
</dbReference>
<dbReference type="RefSeq" id="WP_047907060.1">
    <property type="nucleotide sequence ID" value="NZ_CP011807.3"/>
</dbReference>